<name>A7GZ45_CAMC5</name>
<dbReference type="KEGG" id="ccv:CCV52592_0310"/>
<organism evidence="1 2">
    <name type="scientific">Campylobacter curvus (strain 525.92)</name>
    <dbReference type="NCBI Taxonomy" id="360105"/>
    <lineage>
        <taxon>Bacteria</taxon>
        <taxon>Pseudomonadati</taxon>
        <taxon>Campylobacterota</taxon>
        <taxon>Epsilonproteobacteria</taxon>
        <taxon>Campylobacterales</taxon>
        <taxon>Campylobacteraceae</taxon>
        <taxon>Campylobacter</taxon>
    </lineage>
</organism>
<dbReference type="EMBL" id="CP000767">
    <property type="protein sequence ID" value="EAU00045.1"/>
    <property type="molecule type" value="Genomic_DNA"/>
</dbReference>
<dbReference type="RefSeq" id="WP_011992432.1">
    <property type="nucleotide sequence ID" value="NC_009715.2"/>
</dbReference>
<evidence type="ECO:0000313" key="1">
    <source>
        <dbReference type="EMBL" id="EAU00045.1"/>
    </source>
</evidence>
<evidence type="ECO:0000313" key="2">
    <source>
        <dbReference type="Proteomes" id="UP000006380"/>
    </source>
</evidence>
<sequence>MKILAYTLGILLLLVICAIGFVFSGFGNDMIASYAQKAALEKGIKLEFTKFKLGLTSVDINAKVNGEIAANISGGFSIFTQNLDLIYNITANDLKSANLNLRQPIDLSGQIKGRFSDFDANGAGKALGSNINFIANLKDQNPTTIELNAKNLDINEALALLAKPAYASGKVDIVANVKEQNGKPKGTAEILIYDGVANDALIAKDFNVTLPKNFTFKGATTADIDGLTATAKSLFVSSVATVSANKTIYDISKKSLESDFNVNIDDLGKLESIVGQKLNGAVNLSGDVKAVNDKLSELNIGGTALGGNLSAKLKDEKLSANLKNGILKDMFSLVGQKPLANANIDISANLSSLDTKNLNGDASVKLSGGEIYEKAMSQILGKDFLTGTKFELNSDIKIAQSVANFTGELASSLADLKNIKGNFDMSSGAANVKFDASVPDLKKLAFVTGRQLHGALNANVTAAKQGENLTAEITSQNLMNGKFDAKLKNNDLNAVLQNFTFKGLSQMLGIDHVYDGVGDGKLDYDIASQQGKFNIDINEGRLVASNFTNTIKMLSGRDITTEIYKNGVINGTIDKNMINFAAKMSAQRSDINVTKGTYNTVNSAINIPIDFRYEKTDAKIDVTGTAGDPKYSVSSNYLKGKVEKEIGRFLDKKLGGDSNSTNSTKDAVKGLLKNLF</sequence>
<protein>
    <recommendedName>
        <fullName evidence="3">AsmA family protein (DUF3971 domain)</fullName>
    </recommendedName>
</protein>
<dbReference type="AlphaFoldDB" id="A7GZ45"/>
<gene>
    <name evidence="1" type="ORF">CCV52592_0310</name>
</gene>
<proteinExistence type="predicted"/>
<dbReference type="Proteomes" id="UP000006380">
    <property type="component" value="Chromosome"/>
</dbReference>
<dbReference type="STRING" id="360105.CCV52592_0310"/>
<keyword evidence="2" id="KW-1185">Reference proteome</keyword>
<dbReference type="OrthoDB" id="5341790at2"/>
<evidence type="ECO:0008006" key="3">
    <source>
        <dbReference type="Google" id="ProtNLM"/>
    </source>
</evidence>
<reference evidence="1" key="1">
    <citation type="submission" date="2016-07" db="EMBL/GenBank/DDBJ databases">
        <title>Comparative genomics of the Campylobacter concisus group.</title>
        <authorList>
            <person name="Miller W.G."/>
            <person name="Yee E."/>
            <person name="Chapman M.H."/>
            <person name="Huynh S."/>
            <person name="Bono J.L."/>
            <person name="On S.L.W."/>
            <person name="StLeger J."/>
            <person name="Foster G."/>
            <person name="Parker C.T."/>
        </authorList>
    </citation>
    <scope>NUCLEOTIDE SEQUENCE</scope>
    <source>
        <strain evidence="1">525.92</strain>
    </source>
</reference>
<accession>A7GZ45</accession>
<dbReference type="HOGENOM" id="CLU_017031_0_0_7"/>